<dbReference type="EC" id="1.3.1.72" evidence="2"/>
<dbReference type="RefSeq" id="WP_087032359.1">
    <property type="nucleotide sequence ID" value="NZ_FJNE01000003.1"/>
</dbReference>
<dbReference type="SUPFAM" id="SSF56176">
    <property type="entry name" value="FAD-binding/transporter-associated domain-like"/>
    <property type="match status" value="1"/>
</dbReference>
<evidence type="ECO:0000313" key="11">
    <source>
        <dbReference type="Proteomes" id="UP000242754"/>
    </source>
</evidence>
<feature type="compositionally biased region" description="Basic and acidic residues" evidence="8">
    <location>
        <begin position="31"/>
        <end position="46"/>
    </location>
</feature>
<comment type="subcellular location">
    <subcellularLocation>
        <location evidence="1">Membrane</location>
        <topology evidence="1">Single-pass membrane protein</topology>
    </subcellularLocation>
</comment>
<evidence type="ECO:0000256" key="4">
    <source>
        <dbReference type="ARBA" id="ARBA00022692"/>
    </source>
</evidence>
<evidence type="ECO:0000256" key="1">
    <source>
        <dbReference type="ARBA" id="ARBA00004167"/>
    </source>
</evidence>
<dbReference type="GO" id="GO:0050614">
    <property type="term" value="F:Delta24-sterol reductase activity"/>
    <property type="evidence" value="ECO:0007669"/>
    <property type="project" value="UniProtKB-EC"/>
</dbReference>
<evidence type="ECO:0000259" key="9">
    <source>
        <dbReference type="PROSITE" id="PS51387"/>
    </source>
</evidence>
<dbReference type="Pfam" id="PF01565">
    <property type="entry name" value="FAD_binding_4"/>
    <property type="match status" value="1"/>
</dbReference>
<dbReference type="EMBL" id="FJNE01000003">
    <property type="protein sequence ID" value="CZQ89193.1"/>
    <property type="molecule type" value="Genomic_DNA"/>
</dbReference>
<dbReference type="GO" id="GO:0008202">
    <property type="term" value="P:steroid metabolic process"/>
    <property type="evidence" value="ECO:0007669"/>
    <property type="project" value="TreeGrafter"/>
</dbReference>
<proteinExistence type="predicted"/>
<evidence type="ECO:0000256" key="7">
    <source>
        <dbReference type="ARBA" id="ARBA00023136"/>
    </source>
</evidence>
<dbReference type="InterPro" id="IPR016169">
    <property type="entry name" value="FAD-bd_PCMH_sub2"/>
</dbReference>
<name>A0A143YF15_9LACT</name>
<dbReference type="OrthoDB" id="9767256at2"/>
<accession>A0A143YF15</accession>
<keyword evidence="6" id="KW-0560">Oxidoreductase</keyword>
<evidence type="ECO:0000256" key="5">
    <source>
        <dbReference type="ARBA" id="ARBA00022989"/>
    </source>
</evidence>
<evidence type="ECO:0000256" key="3">
    <source>
        <dbReference type="ARBA" id="ARBA00022630"/>
    </source>
</evidence>
<dbReference type="PANTHER" id="PTHR10801:SF0">
    <property type="entry name" value="DELTA(24)-STEROL REDUCTASE"/>
    <property type="match status" value="1"/>
</dbReference>
<dbReference type="PANTHER" id="PTHR10801">
    <property type="entry name" value="24-DEHYDROCHOLESTEROL REDUCTASE"/>
    <property type="match status" value="1"/>
</dbReference>
<dbReference type="Proteomes" id="UP000242754">
    <property type="component" value="Unassembled WGS sequence"/>
</dbReference>
<keyword evidence="11" id="KW-1185">Reference proteome</keyword>
<protein>
    <recommendedName>
        <fullName evidence="2">Delta(24)-sterol reductase</fullName>
        <ecNumber evidence="2">1.3.1.72</ecNumber>
    </recommendedName>
</protein>
<dbReference type="GO" id="GO:0016020">
    <property type="term" value="C:membrane"/>
    <property type="evidence" value="ECO:0007669"/>
    <property type="project" value="UniProtKB-SubCell"/>
</dbReference>
<evidence type="ECO:0000256" key="2">
    <source>
        <dbReference type="ARBA" id="ARBA00012405"/>
    </source>
</evidence>
<feature type="region of interest" description="Disordered" evidence="8">
    <location>
        <begin position="19"/>
        <end position="46"/>
    </location>
</feature>
<sequence length="438" mass="51109">MASHAEKISRITKQLKERKSTAPLSLKKKAVSHEVPKPKDKKHSDEKLDISDLDEIIHIDTERRICIAEPGVTFEKLVATTMKHGLAPVVVPELKTITIGGAVAGCSIESMSYKFGGFHDNCLEYEIVTAKGDILICTPNNENKLLFQMVHGTFGTLGIITQLTFRLIPAKPYVKVTYEKYRSLEAYKNAIWEHYTKKDSDFMDGIIHSPEEYVLSTGDFVDTAPYTHNYDWTRIYFLSTAKRKEDYLKTPDYFFRYNKGVTNVHPKSFMGRLLFGRFTNANNSLKLAKTFRKIIPSRMIPITVDTFIPFSKMEEFMEWYKKEVNHFPLWCVPYKVVHKYEWLSDEFLSEIRDELFLDIALYGMRKKDAEHYYRIIEQKLMEIGAIKTLISTNLYSEEEFWRTWNKKNYDTVKYRTDPDNIFRGLYEKTCQASRGLGR</sequence>
<keyword evidence="5" id="KW-1133">Transmembrane helix</keyword>
<dbReference type="InterPro" id="IPR036318">
    <property type="entry name" value="FAD-bd_PCMH-like_sf"/>
</dbReference>
<dbReference type="GO" id="GO:0071949">
    <property type="term" value="F:FAD binding"/>
    <property type="evidence" value="ECO:0007669"/>
    <property type="project" value="InterPro"/>
</dbReference>
<dbReference type="AlphaFoldDB" id="A0A143YF15"/>
<evidence type="ECO:0000313" key="10">
    <source>
        <dbReference type="EMBL" id="CZQ89193.1"/>
    </source>
</evidence>
<dbReference type="STRING" id="140314.SAMN04488076_12027"/>
<dbReference type="Gene3D" id="3.30.465.10">
    <property type="match status" value="1"/>
</dbReference>
<feature type="domain" description="FAD-binding PCMH-type" evidence="9">
    <location>
        <begin position="1"/>
        <end position="170"/>
    </location>
</feature>
<keyword evidence="3" id="KW-0285">Flavoprotein</keyword>
<evidence type="ECO:0000256" key="6">
    <source>
        <dbReference type="ARBA" id="ARBA00023002"/>
    </source>
</evidence>
<dbReference type="GO" id="GO:0005737">
    <property type="term" value="C:cytoplasm"/>
    <property type="evidence" value="ECO:0007669"/>
    <property type="project" value="TreeGrafter"/>
</dbReference>
<reference evidence="10 11" key="1">
    <citation type="submission" date="2016-02" db="EMBL/GenBank/DDBJ databases">
        <authorList>
            <person name="Wen L."/>
            <person name="He K."/>
            <person name="Yang H."/>
        </authorList>
    </citation>
    <scope>NUCLEOTIDE SEQUENCE [LARGE SCALE GENOMIC DNA]</scope>
    <source>
        <strain evidence="10">Trichococcus palustris</strain>
    </source>
</reference>
<keyword evidence="7" id="KW-0472">Membrane</keyword>
<organism evidence="10 11">
    <name type="scientific">Trichococcus palustris</name>
    <dbReference type="NCBI Taxonomy" id="140314"/>
    <lineage>
        <taxon>Bacteria</taxon>
        <taxon>Bacillati</taxon>
        <taxon>Bacillota</taxon>
        <taxon>Bacilli</taxon>
        <taxon>Lactobacillales</taxon>
        <taxon>Carnobacteriaceae</taxon>
        <taxon>Trichococcus</taxon>
    </lineage>
</organism>
<dbReference type="InterPro" id="IPR016166">
    <property type="entry name" value="FAD-bd_PCMH"/>
</dbReference>
<dbReference type="InterPro" id="IPR040165">
    <property type="entry name" value="Diminuto-like"/>
</dbReference>
<evidence type="ECO:0000256" key="8">
    <source>
        <dbReference type="SAM" id="MobiDB-lite"/>
    </source>
</evidence>
<dbReference type="PROSITE" id="PS51387">
    <property type="entry name" value="FAD_PCMH"/>
    <property type="match status" value="1"/>
</dbReference>
<dbReference type="InterPro" id="IPR006094">
    <property type="entry name" value="Oxid_FAD_bind_N"/>
</dbReference>
<gene>
    <name evidence="10" type="ORF">Tpal_1103</name>
</gene>
<keyword evidence="4" id="KW-0812">Transmembrane</keyword>